<evidence type="ECO:0000313" key="2">
    <source>
        <dbReference type="Proteomes" id="UP001597357"/>
    </source>
</evidence>
<evidence type="ECO:0000313" key="1">
    <source>
        <dbReference type="EMBL" id="MFD2697413.1"/>
    </source>
</evidence>
<protein>
    <recommendedName>
        <fullName evidence="3">DUF4145 domain-containing protein</fullName>
    </recommendedName>
</protein>
<evidence type="ECO:0008006" key="3">
    <source>
        <dbReference type="Google" id="ProtNLM"/>
    </source>
</evidence>
<dbReference type="Proteomes" id="UP001597357">
    <property type="component" value="Unassembled WGS sequence"/>
</dbReference>
<dbReference type="RefSeq" id="WP_379045215.1">
    <property type="nucleotide sequence ID" value="NZ_JBHULZ010000023.1"/>
</dbReference>
<proteinExistence type="predicted"/>
<comment type="caution">
    <text evidence="1">The sequence shown here is derived from an EMBL/GenBank/DDBJ whole genome shotgun (WGS) entry which is preliminary data.</text>
</comment>
<gene>
    <name evidence="1" type="ORF">ACFSQ0_05370</name>
</gene>
<keyword evidence="2" id="KW-1185">Reference proteome</keyword>
<organism evidence="1 2">
    <name type="scientific">Mesonia sediminis</name>
    <dbReference type="NCBI Taxonomy" id="1703946"/>
    <lineage>
        <taxon>Bacteria</taxon>
        <taxon>Pseudomonadati</taxon>
        <taxon>Bacteroidota</taxon>
        <taxon>Flavobacteriia</taxon>
        <taxon>Flavobacteriales</taxon>
        <taxon>Flavobacteriaceae</taxon>
        <taxon>Mesonia</taxon>
    </lineage>
</organism>
<name>A0ABW5SCE1_9FLAO</name>
<sequence>MNELQNALLKIKQERQKQENTDNLAVALSTLVGANVVKKNDFDKLNQEKKQLLDTVKDIGIIKMELLKSQCKFFAFKEYHSQWKPTTRKFEKRLSKLKSEKLYLTFNDYPKDIAENLKEAYNCYINGLSMACYIMILRTIEITVSIIYEQHNPKEYKSNGQPKFVPASVKLNWVKNESMIGGADYTLAKAFIEARNDSVHELFVPTEKQIFSAFETVINLITKLKVEIKN</sequence>
<reference evidence="2" key="1">
    <citation type="journal article" date="2019" name="Int. J. Syst. Evol. Microbiol.">
        <title>The Global Catalogue of Microorganisms (GCM) 10K type strain sequencing project: providing services to taxonomists for standard genome sequencing and annotation.</title>
        <authorList>
            <consortium name="The Broad Institute Genomics Platform"/>
            <consortium name="The Broad Institute Genome Sequencing Center for Infectious Disease"/>
            <person name="Wu L."/>
            <person name="Ma J."/>
        </authorList>
    </citation>
    <scope>NUCLEOTIDE SEQUENCE [LARGE SCALE GENOMIC DNA]</scope>
    <source>
        <strain evidence="2">KCTC 42255</strain>
    </source>
</reference>
<accession>A0ABW5SCE1</accession>
<dbReference type="EMBL" id="JBHULZ010000023">
    <property type="protein sequence ID" value="MFD2697413.1"/>
    <property type="molecule type" value="Genomic_DNA"/>
</dbReference>